<evidence type="ECO:0000259" key="2">
    <source>
        <dbReference type="Pfam" id="PF13962"/>
    </source>
</evidence>
<sequence length="543" mass="61806">MMGQNDLELQNRNQNTALYLAACAGNVKTVKIMVEENRKLLTIPGARGTMMPLYAAALFGNKDVVEYIYEESKILSDADGWNPQNRSWLVEKCVENNMFDTALKMVKKYPDLDTGSVLRVLAMKPKAFRETKTVMAIIKSVFAFICLKRAPKRESDALLLLRYIWNDIVKKPTKDIDTILRGPPDSNKKDSKTVSGWAVKVMQLQKVIYKHVEKMKVETNNIGPLDSTKALILQDLISESLVNMHIETQKIIKDPLNSIMHDNKPVSNKEHLALELQNLIFKHIADMHDKTLKVIKIHQMEERATRLKACIFEHIGNMNKETERKIATYEKETHSSRVLFIAAEMGNTNFLVELIRRYPDLIWKVNDNNQSIFHIAVKHRHEGIYNLLYEIGAMKDLITPLRDPKDNNMLHLVGKIGKRKRLEDVSGVALQMQLELLWFHEVKKMIPLSYRERENEDGLTPHELFTKEHKDLIAQGEKWMKGTASQCMVVAALIATIVFAATFTVPGGYNQSNGIPIFHSRATFAVFVVADAISLISSSASIL</sequence>
<feature type="domain" description="PGG" evidence="2">
    <location>
        <begin position="477"/>
        <end position="542"/>
    </location>
</feature>
<reference evidence="3" key="1">
    <citation type="submission" date="2022-06" db="EMBL/GenBank/DDBJ databases">
        <title>Uncovering the hologenomic basis of an extraordinary plant invasion.</title>
        <authorList>
            <person name="Bieker V.C."/>
            <person name="Martin M.D."/>
            <person name="Gilbert T."/>
            <person name="Hodgins K."/>
            <person name="Battlay P."/>
            <person name="Petersen B."/>
            <person name="Wilson J."/>
        </authorList>
    </citation>
    <scope>NUCLEOTIDE SEQUENCE</scope>
    <source>
        <strain evidence="3">AA19_3_7</strain>
        <tissue evidence="3">Leaf</tissue>
    </source>
</reference>
<dbReference type="SUPFAM" id="SSF48403">
    <property type="entry name" value="Ankyrin repeat"/>
    <property type="match status" value="1"/>
</dbReference>
<evidence type="ECO:0000256" key="1">
    <source>
        <dbReference type="SAM" id="Phobius"/>
    </source>
</evidence>
<proteinExistence type="predicted"/>
<keyword evidence="1" id="KW-0472">Membrane</keyword>
<accession>A0AAD5CD18</accession>
<keyword evidence="1" id="KW-1133">Transmembrane helix</keyword>
<dbReference type="InterPro" id="IPR026961">
    <property type="entry name" value="PGG_dom"/>
</dbReference>
<dbReference type="Pfam" id="PF12796">
    <property type="entry name" value="Ank_2"/>
    <property type="match status" value="1"/>
</dbReference>
<keyword evidence="1" id="KW-0812">Transmembrane</keyword>
<dbReference type="AlphaFoldDB" id="A0AAD5CD18"/>
<dbReference type="EMBL" id="JAMZMK010008822">
    <property type="protein sequence ID" value="KAI7738364.1"/>
    <property type="molecule type" value="Genomic_DNA"/>
</dbReference>
<name>A0AAD5CD18_AMBAR</name>
<gene>
    <name evidence="3" type="ORF">M8C21_008427</name>
</gene>
<dbReference type="PANTHER" id="PTHR24177:SF472">
    <property type="entry name" value="PGG DOMAIN-CONTAINING PROTEIN"/>
    <property type="match status" value="1"/>
</dbReference>
<feature type="non-terminal residue" evidence="3">
    <location>
        <position position="1"/>
    </location>
</feature>
<organism evidence="3 4">
    <name type="scientific">Ambrosia artemisiifolia</name>
    <name type="common">Common ragweed</name>
    <dbReference type="NCBI Taxonomy" id="4212"/>
    <lineage>
        <taxon>Eukaryota</taxon>
        <taxon>Viridiplantae</taxon>
        <taxon>Streptophyta</taxon>
        <taxon>Embryophyta</taxon>
        <taxon>Tracheophyta</taxon>
        <taxon>Spermatophyta</taxon>
        <taxon>Magnoliopsida</taxon>
        <taxon>eudicotyledons</taxon>
        <taxon>Gunneridae</taxon>
        <taxon>Pentapetalae</taxon>
        <taxon>asterids</taxon>
        <taxon>campanulids</taxon>
        <taxon>Asterales</taxon>
        <taxon>Asteraceae</taxon>
        <taxon>Asteroideae</taxon>
        <taxon>Heliantheae alliance</taxon>
        <taxon>Heliantheae</taxon>
        <taxon>Ambrosia</taxon>
    </lineage>
</organism>
<keyword evidence="4" id="KW-1185">Reference proteome</keyword>
<dbReference type="Proteomes" id="UP001206925">
    <property type="component" value="Unassembled WGS sequence"/>
</dbReference>
<dbReference type="Pfam" id="PF13962">
    <property type="entry name" value="PGG"/>
    <property type="match status" value="1"/>
</dbReference>
<evidence type="ECO:0000313" key="4">
    <source>
        <dbReference type="Proteomes" id="UP001206925"/>
    </source>
</evidence>
<feature type="transmembrane region" description="Helical" evidence="1">
    <location>
        <begin position="488"/>
        <end position="510"/>
    </location>
</feature>
<dbReference type="GO" id="GO:0016020">
    <property type="term" value="C:membrane"/>
    <property type="evidence" value="ECO:0007669"/>
    <property type="project" value="TreeGrafter"/>
</dbReference>
<dbReference type="PANTHER" id="PTHR24177">
    <property type="entry name" value="CASKIN"/>
    <property type="match status" value="1"/>
</dbReference>
<dbReference type="InterPro" id="IPR036770">
    <property type="entry name" value="Ankyrin_rpt-contain_sf"/>
</dbReference>
<protein>
    <recommendedName>
        <fullName evidence="2">PGG domain-containing protein</fullName>
    </recommendedName>
</protein>
<comment type="caution">
    <text evidence="3">The sequence shown here is derived from an EMBL/GenBank/DDBJ whole genome shotgun (WGS) entry which is preliminary data.</text>
</comment>
<evidence type="ECO:0000313" key="3">
    <source>
        <dbReference type="EMBL" id="KAI7738364.1"/>
    </source>
</evidence>
<dbReference type="SMART" id="SM00248">
    <property type="entry name" value="ANK"/>
    <property type="match status" value="4"/>
</dbReference>
<dbReference type="Gene3D" id="1.25.40.20">
    <property type="entry name" value="Ankyrin repeat-containing domain"/>
    <property type="match status" value="2"/>
</dbReference>
<dbReference type="InterPro" id="IPR002110">
    <property type="entry name" value="Ankyrin_rpt"/>
</dbReference>
<feature type="transmembrane region" description="Helical" evidence="1">
    <location>
        <begin position="522"/>
        <end position="542"/>
    </location>
</feature>